<dbReference type="UniPathway" id="UPA00378"/>
<dbReference type="Pfam" id="PF07297">
    <property type="entry name" value="DPM2"/>
    <property type="match status" value="1"/>
</dbReference>
<gene>
    <name evidence="11" type="ORF">DMN91_009588</name>
</gene>
<dbReference type="Proteomes" id="UP000279307">
    <property type="component" value="Chromosome 10"/>
</dbReference>
<dbReference type="AlphaFoldDB" id="A0A3L8DAJ2"/>
<sequence>MSNSLVHKSLELVWDTELHRTRKNGQNTAHASHKNSVSTVTDQKKCLCREQKRKKKCKNIKYKGVLDLIPAKHRINSASDNIDISTILSKSSKTVYETQKHIAAQQDPTDDNIKRLLSLSSYSLKPETASNKQLTMFDNDRQRGKAILILTLISFLYYTVWVIGLPFIDHDRLRSLFYSHNLALTIPASAGLIFIGGLILFTVYHVKPYLSLGKTDKVE</sequence>
<evidence type="ECO:0000256" key="3">
    <source>
        <dbReference type="ARBA" id="ARBA00018157"/>
    </source>
</evidence>
<comment type="caution">
    <text evidence="11">The sequence shown here is derived from an EMBL/GenBank/DDBJ whole genome shotgun (WGS) entry which is preliminary data.</text>
</comment>
<evidence type="ECO:0000256" key="9">
    <source>
        <dbReference type="ARBA" id="ARBA00046896"/>
    </source>
</evidence>
<accession>A0A3L8DAJ2</accession>
<keyword evidence="6 10" id="KW-1133">Transmembrane helix</keyword>
<keyword evidence="4 10" id="KW-0812">Transmembrane</keyword>
<proteinExistence type="inferred from homology"/>
<reference evidence="11 12" key="1">
    <citation type="journal article" date="2018" name="Genome Res.">
        <title>The genomic architecture and molecular evolution of ant odorant receptors.</title>
        <authorList>
            <person name="McKenzie S.K."/>
            <person name="Kronauer D.J.C."/>
        </authorList>
    </citation>
    <scope>NUCLEOTIDE SEQUENCE [LARGE SCALE GENOMIC DNA]</scope>
    <source>
        <strain evidence="11">Clonal line C1</strain>
    </source>
</reference>
<evidence type="ECO:0000256" key="10">
    <source>
        <dbReference type="RuleBase" id="RU365084"/>
    </source>
</evidence>
<dbReference type="GO" id="GO:0180047">
    <property type="term" value="P:dolichol phosphate mannose biosynthetic process"/>
    <property type="evidence" value="ECO:0007669"/>
    <property type="project" value="InterPro"/>
</dbReference>
<evidence type="ECO:0000256" key="6">
    <source>
        <dbReference type="ARBA" id="ARBA00022989"/>
    </source>
</evidence>
<comment type="similarity">
    <text evidence="2 10">Belongs to the DPM2 family.</text>
</comment>
<comment type="subcellular location">
    <subcellularLocation>
        <location evidence="1 10">Endoplasmic reticulum membrane</location>
        <topology evidence="1 10">Multi-pass membrane protein</topology>
    </subcellularLocation>
</comment>
<feature type="transmembrane region" description="Helical" evidence="10">
    <location>
        <begin position="146"/>
        <end position="168"/>
    </location>
</feature>
<dbReference type="Pfam" id="PF15684">
    <property type="entry name" value="AROS"/>
    <property type="match status" value="1"/>
</dbReference>
<dbReference type="OrthoDB" id="6493910at2759"/>
<evidence type="ECO:0000313" key="11">
    <source>
        <dbReference type="EMBL" id="RLU17354.1"/>
    </source>
</evidence>
<evidence type="ECO:0000256" key="8">
    <source>
        <dbReference type="ARBA" id="ARBA00045174"/>
    </source>
</evidence>
<organism evidence="11 12">
    <name type="scientific">Ooceraea biroi</name>
    <name type="common">Clonal raider ant</name>
    <name type="synonym">Cerapachys biroi</name>
    <dbReference type="NCBI Taxonomy" id="2015173"/>
    <lineage>
        <taxon>Eukaryota</taxon>
        <taxon>Metazoa</taxon>
        <taxon>Ecdysozoa</taxon>
        <taxon>Arthropoda</taxon>
        <taxon>Hexapoda</taxon>
        <taxon>Insecta</taxon>
        <taxon>Pterygota</taxon>
        <taxon>Neoptera</taxon>
        <taxon>Endopterygota</taxon>
        <taxon>Hymenoptera</taxon>
        <taxon>Apocrita</taxon>
        <taxon>Aculeata</taxon>
        <taxon>Formicoidea</taxon>
        <taxon>Formicidae</taxon>
        <taxon>Dorylinae</taxon>
        <taxon>Ooceraea</taxon>
    </lineage>
</organism>
<feature type="transmembrane region" description="Helical" evidence="10">
    <location>
        <begin position="180"/>
        <end position="204"/>
    </location>
</feature>
<dbReference type="InterPro" id="IPR009914">
    <property type="entry name" value="DPM2"/>
</dbReference>
<dbReference type="GO" id="GO:0006506">
    <property type="term" value="P:GPI anchor biosynthetic process"/>
    <property type="evidence" value="ECO:0007669"/>
    <property type="project" value="TreeGrafter"/>
</dbReference>
<comment type="subunit">
    <text evidence="9">Component of the dolichol-phosphate mannose (DPM) synthase complex composed of DPM1, DPM2 and DPM3; in the complex interacts directly with DPM3. Component of the glycosylphosphatidylinositol-N-acetylglucosaminyltransferase (GPI-GnT) complex composed at least by PIGA, PIGC, PIGH, PIGP, PIGQ, PIGY and DPM2. Interacts with PIGA, PIGC and PIGQ.</text>
</comment>
<protein>
    <recommendedName>
        <fullName evidence="3 10">Dolichol phosphate-mannose biosynthesis regulatory protein</fullName>
    </recommendedName>
</protein>
<dbReference type="PANTHER" id="PTHR15039">
    <property type="entry name" value="DOLICHOL PHOSPHATE-MANNOSE BIOSYNTHESIS REGULATORY PROTEIN"/>
    <property type="match status" value="1"/>
</dbReference>
<comment type="function">
    <text evidence="8">Regulates the biosynthesis of dolichol phosphate-mannose. Regulatory subunit of the dolichol-phosphate mannose (DPM) synthase complex; essential for the ER localization and stable expression of DPM1. Part of the glycosylphosphatidylinositol-N-acetylglucosaminyltransferase (GPI-GnT) complex that catalyzes the transfer of N-acetylglucosamine from UDP-N-acetylglucosamine to phosphatidylinositol and participates in the first step of GPI biosynthesis. May act by regulating the GPI-GNT complex.</text>
</comment>
<dbReference type="EMBL" id="QOIP01000010">
    <property type="protein sequence ID" value="RLU17354.1"/>
    <property type="molecule type" value="Genomic_DNA"/>
</dbReference>
<dbReference type="GO" id="GO:0033185">
    <property type="term" value="C:dolichol-phosphate-mannose synthase complex"/>
    <property type="evidence" value="ECO:0007669"/>
    <property type="project" value="TreeGrafter"/>
</dbReference>
<evidence type="ECO:0000256" key="1">
    <source>
        <dbReference type="ARBA" id="ARBA00004477"/>
    </source>
</evidence>
<keyword evidence="5 10" id="KW-0256">Endoplasmic reticulum</keyword>
<dbReference type="GO" id="GO:0005789">
    <property type="term" value="C:endoplasmic reticulum membrane"/>
    <property type="evidence" value="ECO:0007669"/>
    <property type="project" value="UniProtKB-SubCell"/>
</dbReference>
<dbReference type="InterPro" id="IPR023262">
    <property type="entry name" value="AROS"/>
</dbReference>
<keyword evidence="7 10" id="KW-0472">Membrane</keyword>
<evidence type="ECO:0000256" key="5">
    <source>
        <dbReference type="ARBA" id="ARBA00022824"/>
    </source>
</evidence>
<comment type="pathway">
    <text evidence="10">Protein modification; protein glycosylation.</text>
</comment>
<dbReference type="GO" id="GO:0030234">
    <property type="term" value="F:enzyme regulator activity"/>
    <property type="evidence" value="ECO:0007669"/>
    <property type="project" value="UniProtKB-UniRule"/>
</dbReference>
<dbReference type="PANTHER" id="PTHR15039:SF11">
    <property type="entry name" value="DOLICHOL PHOSPHATE-MANNOSE BIOSYNTHESIS REGULATORY PROTEIN"/>
    <property type="match status" value="1"/>
</dbReference>
<evidence type="ECO:0000256" key="4">
    <source>
        <dbReference type="ARBA" id="ARBA00022692"/>
    </source>
</evidence>
<evidence type="ECO:0000313" key="12">
    <source>
        <dbReference type="Proteomes" id="UP000279307"/>
    </source>
</evidence>
<comment type="function">
    <text evidence="10">Regulatory subunit of the dolichol-phosphate mannose (DPM) synthase complex; essential for the ER localization.</text>
</comment>
<name>A0A3L8DAJ2_OOCBI</name>
<evidence type="ECO:0000256" key="7">
    <source>
        <dbReference type="ARBA" id="ARBA00023136"/>
    </source>
</evidence>
<evidence type="ECO:0000256" key="2">
    <source>
        <dbReference type="ARBA" id="ARBA00005478"/>
    </source>
</evidence>